<reference evidence="1" key="1">
    <citation type="submission" date="2022-06" db="EMBL/GenBank/DDBJ databases">
        <title>Physiological and biochemical characterization and genomic elucidation of a strain of the genus Ensifer adhaerens M8 that combines arsenic oxidation and chromium reduction.</title>
        <authorList>
            <person name="Li X."/>
            <person name="Yu c."/>
        </authorList>
    </citation>
    <scope>NUCLEOTIDE SEQUENCE</scope>
    <source>
        <strain evidence="1">M8</strain>
        <plasmid evidence="1">pA</plasmid>
    </source>
</reference>
<geneLocation type="plasmid" evidence="1 2">
    <name>pA</name>
</geneLocation>
<dbReference type="GO" id="GO:0016787">
    <property type="term" value="F:hydrolase activity"/>
    <property type="evidence" value="ECO:0007669"/>
    <property type="project" value="UniProtKB-KW"/>
</dbReference>
<dbReference type="Proteomes" id="UP001055460">
    <property type="component" value="Plasmid pA"/>
</dbReference>
<dbReference type="RefSeq" id="WP_252160626.1">
    <property type="nucleotide sequence ID" value="NZ_CP098808.1"/>
</dbReference>
<dbReference type="AlphaFoldDB" id="A0A9Q9DBP5"/>
<gene>
    <name evidence="1" type="ORF">NE863_24030</name>
</gene>
<dbReference type="EMBL" id="CP098808">
    <property type="protein sequence ID" value="USJ25554.1"/>
    <property type="molecule type" value="Genomic_DNA"/>
</dbReference>
<protein>
    <submittedName>
        <fullName evidence="1">Glycoside hydrolase family 99-like domain-containing protein</fullName>
    </submittedName>
</protein>
<proteinExistence type="predicted"/>
<accession>A0A9Q9DBP5</accession>
<dbReference type="Pfam" id="PF14307">
    <property type="entry name" value="Glyco_tran_WbsX"/>
    <property type="match status" value="1"/>
</dbReference>
<keyword evidence="1" id="KW-0378">Hydrolase</keyword>
<evidence type="ECO:0000313" key="2">
    <source>
        <dbReference type="Proteomes" id="UP001055460"/>
    </source>
</evidence>
<organism evidence="1 2">
    <name type="scientific">Ensifer adhaerens</name>
    <name type="common">Sinorhizobium morelense</name>
    <dbReference type="NCBI Taxonomy" id="106592"/>
    <lineage>
        <taxon>Bacteria</taxon>
        <taxon>Pseudomonadati</taxon>
        <taxon>Pseudomonadota</taxon>
        <taxon>Alphaproteobacteria</taxon>
        <taxon>Hyphomicrobiales</taxon>
        <taxon>Rhizobiaceae</taxon>
        <taxon>Sinorhizobium/Ensifer group</taxon>
        <taxon>Ensifer</taxon>
    </lineage>
</organism>
<dbReference type="CDD" id="cd11579">
    <property type="entry name" value="Glyco_tran_WbsX"/>
    <property type="match status" value="1"/>
</dbReference>
<dbReference type="InterPro" id="IPR032719">
    <property type="entry name" value="WbsX"/>
</dbReference>
<dbReference type="PANTHER" id="PTHR41244">
    <property type="entry name" value="RHAMNAN SYNTHESIS F"/>
    <property type="match status" value="1"/>
</dbReference>
<keyword evidence="1" id="KW-0614">Plasmid</keyword>
<sequence length="363" mass="41639">MTDVKPIAFYLPQFYPNAINDINWGQGFSEWRSVVKAKPLFDGHFQPRLPGALGFYDLRSQEVFEEQADLARAAGVFGFCFYYYRMGSRRLLERPLHSYLDGGRPDFPFMFCWANESWTRAWDGKSDDLLLEQLYDDVTKQGLIADLVEATKDPRYIRIKEKPFVLIYQVERIPDRKLWLEELRQAVWSRTGQELTIGCVFSPGLRLEMLRDVDSVVQFPPHRLPRNLPRKLIDVETVSPFDTSREDYFESYDAIVEAALTRVDGFERMYPGVTPDWDNSPRRSKNAHVVVGSTPAKFAAWVRRASDVSREKFQSGSIDAPLLFVNAWNEWAEGAVLEPTESLGTAYLSALTQGISLQAPSKL</sequence>
<evidence type="ECO:0000313" key="1">
    <source>
        <dbReference type="EMBL" id="USJ25554.1"/>
    </source>
</evidence>
<dbReference type="PANTHER" id="PTHR41244:SF1">
    <property type="entry name" value="GLYCOSYLTRANSFERASE"/>
    <property type="match status" value="1"/>
</dbReference>
<dbReference type="Gene3D" id="3.20.20.80">
    <property type="entry name" value="Glycosidases"/>
    <property type="match status" value="1"/>
</dbReference>
<name>A0A9Q9DBP5_ENSAD</name>